<organism evidence="2 3">
    <name type="scientific">Heterorhabditis bacteriophora</name>
    <name type="common">Entomopathogenic nematode worm</name>
    <dbReference type="NCBI Taxonomy" id="37862"/>
    <lineage>
        <taxon>Eukaryota</taxon>
        <taxon>Metazoa</taxon>
        <taxon>Ecdysozoa</taxon>
        <taxon>Nematoda</taxon>
        <taxon>Chromadorea</taxon>
        <taxon>Rhabditida</taxon>
        <taxon>Rhabditina</taxon>
        <taxon>Rhabditomorpha</taxon>
        <taxon>Strongyloidea</taxon>
        <taxon>Heterorhabditidae</taxon>
        <taxon>Heterorhabditis</taxon>
    </lineage>
</organism>
<sequence length="391" mass="43964">MRVKVLSRNPDDYQRETNRDIYKLVRNWNAPQDPFRAQTEYTRALNATKLERVFAKPFVASLDGHLEGVHLIAKHPGRPSIVITGARDGQVKIWQLANRHCLSTIQSHHGPINGLSVDVNAGDAFVTTGQDCQLKYWKLPNINNGDPTEPAHSISLNGVAYTVSHLAKSSDFVTCGDDVSVWKINRDSPIRTYNLGPNTIHTIRANPIEEAVMVGAMSDRSIFILDTRQKTPLKKVFKVTMKLRPNAISWNPIEAFTFAVASDDYNLYTFDMRFLSHPKYLHSGHTAAVIDIDYSPTGQEFVSGSFDRSIRIFNATETRSRDVYHTKRMANVLSVMWSMDNKFVLSGSNDMNVRVWKANAAEKLGPSTNIKDEDVEFVPAVKKAMVEGLEQ</sequence>
<reference evidence="3" key="1">
    <citation type="submission" date="2016-11" db="UniProtKB">
        <authorList>
            <consortium name="WormBaseParasite"/>
        </authorList>
    </citation>
    <scope>IDENTIFICATION</scope>
</reference>
<dbReference type="InterPro" id="IPR001680">
    <property type="entry name" value="WD40_rpt"/>
</dbReference>
<dbReference type="Gene3D" id="2.130.10.10">
    <property type="entry name" value="YVTN repeat-like/Quinoprotein amine dehydrogenase"/>
    <property type="match status" value="2"/>
</dbReference>
<keyword evidence="1" id="KW-0853">WD repeat</keyword>
<evidence type="ECO:0000313" key="2">
    <source>
        <dbReference type="Proteomes" id="UP000095283"/>
    </source>
</evidence>
<dbReference type="Proteomes" id="UP000095283">
    <property type="component" value="Unplaced"/>
</dbReference>
<feature type="repeat" description="WD" evidence="1">
    <location>
        <begin position="282"/>
        <end position="323"/>
    </location>
</feature>
<dbReference type="GO" id="GO:0000462">
    <property type="term" value="P:maturation of SSU-rRNA from tricistronic rRNA transcript (SSU-rRNA, 5.8S rRNA, LSU-rRNA)"/>
    <property type="evidence" value="ECO:0007669"/>
    <property type="project" value="TreeGrafter"/>
</dbReference>
<dbReference type="SUPFAM" id="SSF50978">
    <property type="entry name" value="WD40 repeat-like"/>
    <property type="match status" value="1"/>
</dbReference>
<dbReference type="PANTHER" id="PTHR22851:SF0">
    <property type="entry name" value="DDB1- AND CUL4-ASSOCIATED FACTOR 13"/>
    <property type="match status" value="1"/>
</dbReference>
<accession>A0A1I7WBK0</accession>
<dbReference type="InterPro" id="IPR015943">
    <property type="entry name" value="WD40/YVTN_repeat-like_dom_sf"/>
</dbReference>
<dbReference type="GO" id="GO:0032040">
    <property type="term" value="C:small-subunit processome"/>
    <property type="evidence" value="ECO:0007669"/>
    <property type="project" value="TreeGrafter"/>
</dbReference>
<evidence type="ECO:0000256" key="1">
    <source>
        <dbReference type="PROSITE-ProRule" id="PRU00221"/>
    </source>
</evidence>
<dbReference type="PROSITE" id="PS50082">
    <property type="entry name" value="WD_REPEATS_2"/>
    <property type="match status" value="3"/>
</dbReference>
<evidence type="ECO:0000313" key="3">
    <source>
        <dbReference type="WBParaSite" id="Hba_02081"/>
    </source>
</evidence>
<feature type="repeat" description="WD" evidence="1">
    <location>
        <begin position="62"/>
        <end position="104"/>
    </location>
</feature>
<dbReference type="Pfam" id="PF00400">
    <property type="entry name" value="WD40"/>
    <property type="match status" value="4"/>
</dbReference>
<dbReference type="FunFam" id="2.130.10.10:FF:001900">
    <property type="entry name" value="DDB1- and CUL4-associated factor 13"/>
    <property type="match status" value="1"/>
</dbReference>
<dbReference type="WBParaSite" id="Hba_02081">
    <property type="protein sequence ID" value="Hba_02081"/>
    <property type="gene ID" value="Hba_02081"/>
</dbReference>
<keyword evidence="2" id="KW-1185">Reference proteome</keyword>
<feature type="repeat" description="WD" evidence="1">
    <location>
        <begin position="325"/>
        <end position="366"/>
    </location>
</feature>
<dbReference type="AlphaFoldDB" id="A0A1I7WBK0"/>
<name>A0A1I7WBK0_HETBA</name>
<dbReference type="PANTHER" id="PTHR22851">
    <property type="entry name" value="U3 SMALL NUCLEOLAR RNA U3 SNORNA ASSOCIATED PROTEIN"/>
    <property type="match status" value="1"/>
</dbReference>
<dbReference type="InterPro" id="IPR036322">
    <property type="entry name" value="WD40_repeat_dom_sf"/>
</dbReference>
<dbReference type="PROSITE" id="PS50294">
    <property type="entry name" value="WD_REPEATS_REGION"/>
    <property type="match status" value="3"/>
</dbReference>
<proteinExistence type="predicted"/>
<protein>
    <submittedName>
        <fullName evidence="3">WD_REPEATS_REGION domain-containing protein</fullName>
    </submittedName>
</protein>
<dbReference type="SMART" id="SM00320">
    <property type="entry name" value="WD40"/>
    <property type="match status" value="7"/>
</dbReference>
<dbReference type="InterPro" id="IPR051733">
    <property type="entry name" value="WD_repeat_DCAF13/WDSOF1"/>
</dbReference>